<keyword evidence="1" id="KW-0812">Transmembrane</keyword>
<reference evidence="3" key="3">
    <citation type="submission" date="2016-03" db="UniProtKB">
        <authorList>
            <consortium name="EnsemblProtists"/>
        </authorList>
    </citation>
    <scope>IDENTIFICATION</scope>
</reference>
<evidence type="ECO:0000313" key="3">
    <source>
        <dbReference type="EnsemblProtists" id="EKX44612"/>
    </source>
</evidence>
<gene>
    <name evidence="2" type="ORF">GUITHDRAFT_163498</name>
</gene>
<evidence type="ECO:0000313" key="2">
    <source>
        <dbReference type="EMBL" id="EKX44612.1"/>
    </source>
</evidence>
<evidence type="ECO:0000256" key="1">
    <source>
        <dbReference type="SAM" id="Phobius"/>
    </source>
</evidence>
<proteinExistence type="predicted"/>
<sequence>MSHEEHEMVDETRNRTTQAERTACMRRACNVMSTCSTAFVVGAIMLLHIGCVAGNPNDKLQTAIHAKSAPSSAAEVAREISAKAQKLQSEISSIHANMGSADDKLNSIKELKSKLATKTVKGNELADAEEKVQKMKAAVHAAAMIKQNAIHHLALSHSAGPRNTGGQPIYPKKLTLHASGLFADGPYVIMAVLATILLTFCFCAFSSRPTSMSGKYDMRR</sequence>
<dbReference type="GeneID" id="17301369"/>
<dbReference type="PaxDb" id="55529-EKX44612"/>
<keyword evidence="4" id="KW-1185">Reference proteome</keyword>
<reference evidence="2 4" key="1">
    <citation type="journal article" date="2012" name="Nature">
        <title>Algal genomes reveal evolutionary mosaicism and the fate of nucleomorphs.</title>
        <authorList>
            <consortium name="DOE Joint Genome Institute"/>
            <person name="Curtis B.A."/>
            <person name="Tanifuji G."/>
            <person name="Burki F."/>
            <person name="Gruber A."/>
            <person name="Irimia M."/>
            <person name="Maruyama S."/>
            <person name="Arias M.C."/>
            <person name="Ball S.G."/>
            <person name="Gile G.H."/>
            <person name="Hirakawa Y."/>
            <person name="Hopkins J.F."/>
            <person name="Kuo A."/>
            <person name="Rensing S.A."/>
            <person name="Schmutz J."/>
            <person name="Symeonidi A."/>
            <person name="Elias M."/>
            <person name="Eveleigh R.J."/>
            <person name="Herman E.K."/>
            <person name="Klute M.J."/>
            <person name="Nakayama T."/>
            <person name="Obornik M."/>
            <person name="Reyes-Prieto A."/>
            <person name="Armbrust E.V."/>
            <person name="Aves S.J."/>
            <person name="Beiko R.G."/>
            <person name="Coutinho P."/>
            <person name="Dacks J.B."/>
            <person name="Durnford D.G."/>
            <person name="Fast N.M."/>
            <person name="Green B.R."/>
            <person name="Grisdale C.J."/>
            <person name="Hempel F."/>
            <person name="Henrissat B."/>
            <person name="Hoppner M.P."/>
            <person name="Ishida K."/>
            <person name="Kim E."/>
            <person name="Koreny L."/>
            <person name="Kroth P.G."/>
            <person name="Liu Y."/>
            <person name="Malik S.B."/>
            <person name="Maier U.G."/>
            <person name="McRose D."/>
            <person name="Mock T."/>
            <person name="Neilson J.A."/>
            <person name="Onodera N.T."/>
            <person name="Poole A.M."/>
            <person name="Pritham E.J."/>
            <person name="Richards T.A."/>
            <person name="Rocap G."/>
            <person name="Roy S.W."/>
            <person name="Sarai C."/>
            <person name="Schaack S."/>
            <person name="Shirato S."/>
            <person name="Slamovits C.H."/>
            <person name="Spencer D.F."/>
            <person name="Suzuki S."/>
            <person name="Worden A.Z."/>
            <person name="Zauner S."/>
            <person name="Barry K."/>
            <person name="Bell C."/>
            <person name="Bharti A.K."/>
            <person name="Crow J.A."/>
            <person name="Grimwood J."/>
            <person name="Kramer R."/>
            <person name="Lindquist E."/>
            <person name="Lucas S."/>
            <person name="Salamov A."/>
            <person name="McFadden G.I."/>
            <person name="Lane C.E."/>
            <person name="Keeling P.J."/>
            <person name="Gray M.W."/>
            <person name="Grigoriev I.V."/>
            <person name="Archibald J.M."/>
        </authorList>
    </citation>
    <scope>NUCLEOTIDE SEQUENCE</scope>
    <source>
        <strain evidence="2 4">CCMP2712</strain>
    </source>
</reference>
<evidence type="ECO:0000313" key="4">
    <source>
        <dbReference type="Proteomes" id="UP000011087"/>
    </source>
</evidence>
<dbReference type="HOGENOM" id="CLU_1258189_0_0_1"/>
<dbReference type="Proteomes" id="UP000011087">
    <property type="component" value="Unassembled WGS sequence"/>
</dbReference>
<name>L1J8D6_GUITC</name>
<accession>L1J8D6</accession>
<dbReference type="RefSeq" id="XP_005831592.1">
    <property type="nucleotide sequence ID" value="XM_005831535.1"/>
</dbReference>
<dbReference type="KEGG" id="gtt:GUITHDRAFT_163498"/>
<keyword evidence="1" id="KW-0472">Membrane</keyword>
<reference evidence="4" key="2">
    <citation type="submission" date="2012-11" db="EMBL/GenBank/DDBJ databases">
        <authorList>
            <person name="Kuo A."/>
            <person name="Curtis B.A."/>
            <person name="Tanifuji G."/>
            <person name="Burki F."/>
            <person name="Gruber A."/>
            <person name="Irimia M."/>
            <person name="Maruyama S."/>
            <person name="Arias M.C."/>
            <person name="Ball S.G."/>
            <person name="Gile G.H."/>
            <person name="Hirakawa Y."/>
            <person name="Hopkins J.F."/>
            <person name="Rensing S.A."/>
            <person name="Schmutz J."/>
            <person name="Symeonidi A."/>
            <person name="Elias M."/>
            <person name="Eveleigh R.J."/>
            <person name="Herman E.K."/>
            <person name="Klute M.J."/>
            <person name="Nakayama T."/>
            <person name="Obornik M."/>
            <person name="Reyes-Prieto A."/>
            <person name="Armbrust E.V."/>
            <person name="Aves S.J."/>
            <person name="Beiko R.G."/>
            <person name="Coutinho P."/>
            <person name="Dacks J.B."/>
            <person name="Durnford D.G."/>
            <person name="Fast N.M."/>
            <person name="Green B.R."/>
            <person name="Grisdale C."/>
            <person name="Hempe F."/>
            <person name="Henrissat B."/>
            <person name="Hoppner M.P."/>
            <person name="Ishida K.-I."/>
            <person name="Kim E."/>
            <person name="Koreny L."/>
            <person name="Kroth P.G."/>
            <person name="Liu Y."/>
            <person name="Malik S.-B."/>
            <person name="Maier U.G."/>
            <person name="McRose D."/>
            <person name="Mock T."/>
            <person name="Neilson J.A."/>
            <person name="Onodera N.T."/>
            <person name="Poole A.M."/>
            <person name="Pritham E.J."/>
            <person name="Richards T.A."/>
            <person name="Rocap G."/>
            <person name="Roy S.W."/>
            <person name="Sarai C."/>
            <person name="Schaack S."/>
            <person name="Shirato S."/>
            <person name="Slamovits C.H."/>
            <person name="Spencer D.F."/>
            <person name="Suzuki S."/>
            <person name="Worden A.Z."/>
            <person name="Zauner S."/>
            <person name="Barry K."/>
            <person name="Bell C."/>
            <person name="Bharti A.K."/>
            <person name="Crow J.A."/>
            <person name="Grimwood J."/>
            <person name="Kramer R."/>
            <person name="Lindquist E."/>
            <person name="Lucas S."/>
            <person name="Salamov A."/>
            <person name="McFadden G.I."/>
            <person name="Lane C.E."/>
            <person name="Keeling P.J."/>
            <person name="Gray M.W."/>
            <person name="Grigoriev I.V."/>
            <person name="Archibald J.M."/>
        </authorList>
    </citation>
    <scope>NUCLEOTIDE SEQUENCE</scope>
    <source>
        <strain evidence="4">CCMP2712</strain>
    </source>
</reference>
<dbReference type="EMBL" id="JH993003">
    <property type="protein sequence ID" value="EKX44612.1"/>
    <property type="molecule type" value="Genomic_DNA"/>
</dbReference>
<dbReference type="AlphaFoldDB" id="L1J8D6"/>
<keyword evidence="1" id="KW-1133">Transmembrane helix</keyword>
<dbReference type="EnsemblProtists" id="EKX44612">
    <property type="protein sequence ID" value="EKX44612"/>
    <property type="gene ID" value="GUITHDRAFT_163498"/>
</dbReference>
<organism evidence="2">
    <name type="scientific">Guillardia theta (strain CCMP2712)</name>
    <name type="common">Cryptophyte</name>
    <dbReference type="NCBI Taxonomy" id="905079"/>
    <lineage>
        <taxon>Eukaryota</taxon>
        <taxon>Cryptophyceae</taxon>
        <taxon>Pyrenomonadales</taxon>
        <taxon>Geminigeraceae</taxon>
        <taxon>Guillardia</taxon>
    </lineage>
</organism>
<protein>
    <submittedName>
        <fullName evidence="2 3">Uncharacterized protein</fullName>
    </submittedName>
</protein>
<feature type="transmembrane region" description="Helical" evidence="1">
    <location>
        <begin position="187"/>
        <end position="205"/>
    </location>
</feature>